<name>A0A562IF57_MICOL</name>
<protein>
    <submittedName>
        <fullName evidence="1">Fatty-acid peroxygenase</fullName>
    </submittedName>
</protein>
<keyword evidence="2" id="KW-1185">Reference proteome</keyword>
<dbReference type="GO" id="GO:0016705">
    <property type="term" value="F:oxidoreductase activity, acting on paired donors, with incorporation or reduction of molecular oxygen"/>
    <property type="evidence" value="ECO:0007669"/>
    <property type="project" value="InterPro"/>
</dbReference>
<dbReference type="AlphaFoldDB" id="A0A562IF57"/>
<reference evidence="1 2" key="1">
    <citation type="submission" date="2019-07" db="EMBL/GenBank/DDBJ databases">
        <title>R&amp;d 2014.</title>
        <authorList>
            <person name="Klenk H.-P."/>
        </authorList>
    </citation>
    <scope>NUCLEOTIDE SEQUENCE [LARGE SCALE GENOMIC DNA]</scope>
    <source>
        <strain evidence="1 2">DSM 43868</strain>
    </source>
</reference>
<dbReference type="RefSeq" id="WP_211372619.1">
    <property type="nucleotide sequence ID" value="NZ_BAAATQ010000050.1"/>
</dbReference>
<organism evidence="1 2">
    <name type="scientific">Micromonospora olivasterospora</name>
    <dbReference type="NCBI Taxonomy" id="1880"/>
    <lineage>
        <taxon>Bacteria</taxon>
        <taxon>Bacillati</taxon>
        <taxon>Actinomycetota</taxon>
        <taxon>Actinomycetes</taxon>
        <taxon>Micromonosporales</taxon>
        <taxon>Micromonosporaceae</taxon>
        <taxon>Micromonospora</taxon>
    </lineage>
</organism>
<dbReference type="Proteomes" id="UP000319825">
    <property type="component" value="Unassembled WGS sequence"/>
</dbReference>
<proteinExistence type="predicted"/>
<dbReference type="InterPro" id="IPR036396">
    <property type="entry name" value="Cyt_P450_sf"/>
</dbReference>
<comment type="caution">
    <text evidence="1">The sequence shown here is derived from an EMBL/GenBank/DDBJ whole genome shotgun (WGS) entry which is preliminary data.</text>
</comment>
<dbReference type="SUPFAM" id="SSF48264">
    <property type="entry name" value="Cytochrome P450"/>
    <property type="match status" value="1"/>
</dbReference>
<dbReference type="GO" id="GO:0020037">
    <property type="term" value="F:heme binding"/>
    <property type="evidence" value="ECO:0007669"/>
    <property type="project" value="InterPro"/>
</dbReference>
<dbReference type="EMBL" id="VLKE01000001">
    <property type="protein sequence ID" value="TWH69234.1"/>
    <property type="molecule type" value="Genomic_DNA"/>
</dbReference>
<dbReference type="Gene3D" id="1.10.630.10">
    <property type="entry name" value="Cytochrome P450"/>
    <property type="match status" value="1"/>
</dbReference>
<dbReference type="GO" id="GO:0005506">
    <property type="term" value="F:iron ion binding"/>
    <property type="evidence" value="ECO:0007669"/>
    <property type="project" value="InterPro"/>
</dbReference>
<sequence length="90" mass="10050">MPGHRRLLLDDTLPLALRGYAWLPDRLRRSGGDVLVTRLFGLRTVALRGPEAARFFYDERHVRRHGAIPEPVRGTLFGQGAVVVEVGHPA</sequence>
<dbReference type="GO" id="GO:0004497">
    <property type="term" value="F:monooxygenase activity"/>
    <property type="evidence" value="ECO:0007669"/>
    <property type="project" value="InterPro"/>
</dbReference>
<evidence type="ECO:0000313" key="1">
    <source>
        <dbReference type="EMBL" id="TWH69234.1"/>
    </source>
</evidence>
<gene>
    <name evidence="1" type="ORF">JD77_04242</name>
</gene>
<accession>A0A562IF57</accession>
<evidence type="ECO:0000313" key="2">
    <source>
        <dbReference type="Proteomes" id="UP000319825"/>
    </source>
</evidence>